<sequence length="143" mass="16091">MKISQPQLDTFAQTNPAIFTEWLIDHVHRFFADCCDELGPETVRLEVHEAIQRAAHHGFVEPLHIARYTDMVFEFGTDFDDDPRFPWAAQILADPALSTPAERMERLHAAALDQVTRDAQLVQPDADSPNATPSASTSTHPER</sequence>
<accession>A0A0K1ECT5</accession>
<gene>
    <name evidence="2" type="ORF">CMC5_028290</name>
</gene>
<reference evidence="2 3" key="1">
    <citation type="submission" date="2015-07" db="EMBL/GenBank/DDBJ databases">
        <title>Genome analysis of myxobacterium Chondromyces crocatus Cm c5 reveals a high potential for natural compound synthesis and the genetic basis for the loss of fruiting body formation.</title>
        <authorList>
            <person name="Zaburannyi N."/>
            <person name="Bunk B."/>
            <person name="Maier J."/>
            <person name="Overmann J."/>
            <person name="Mueller R."/>
        </authorList>
    </citation>
    <scope>NUCLEOTIDE SEQUENCE [LARGE SCALE GENOMIC DNA]</scope>
    <source>
        <strain evidence="2 3">Cm c5</strain>
    </source>
</reference>
<dbReference type="KEGG" id="ccro:CMC5_028290"/>
<protein>
    <submittedName>
        <fullName evidence="2">Uncharacterized protein</fullName>
    </submittedName>
</protein>
<dbReference type="STRING" id="52.CMC5_028290"/>
<organism evidence="2 3">
    <name type="scientific">Chondromyces crocatus</name>
    <dbReference type="NCBI Taxonomy" id="52"/>
    <lineage>
        <taxon>Bacteria</taxon>
        <taxon>Pseudomonadati</taxon>
        <taxon>Myxococcota</taxon>
        <taxon>Polyangia</taxon>
        <taxon>Polyangiales</taxon>
        <taxon>Polyangiaceae</taxon>
        <taxon>Chondromyces</taxon>
    </lineage>
</organism>
<proteinExistence type="predicted"/>
<evidence type="ECO:0000313" key="2">
    <source>
        <dbReference type="EMBL" id="AKT38681.1"/>
    </source>
</evidence>
<name>A0A0K1ECT5_CHOCO</name>
<feature type="compositionally biased region" description="Low complexity" evidence="1">
    <location>
        <begin position="124"/>
        <end position="143"/>
    </location>
</feature>
<dbReference type="AlphaFoldDB" id="A0A0K1ECT5"/>
<dbReference type="OrthoDB" id="5526039at2"/>
<dbReference type="Proteomes" id="UP000067626">
    <property type="component" value="Chromosome"/>
</dbReference>
<dbReference type="EMBL" id="CP012159">
    <property type="protein sequence ID" value="AKT38681.1"/>
    <property type="molecule type" value="Genomic_DNA"/>
</dbReference>
<evidence type="ECO:0000256" key="1">
    <source>
        <dbReference type="SAM" id="MobiDB-lite"/>
    </source>
</evidence>
<dbReference type="RefSeq" id="WP_050430882.1">
    <property type="nucleotide sequence ID" value="NZ_CP012159.1"/>
</dbReference>
<keyword evidence="3" id="KW-1185">Reference proteome</keyword>
<evidence type="ECO:0000313" key="3">
    <source>
        <dbReference type="Proteomes" id="UP000067626"/>
    </source>
</evidence>
<feature type="region of interest" description="Disordered" evidence="1">
    <location>
        <begin position="117"/>
        <end position="143"/>
    </location>
</feature>